<comment type="caution">
    <text evidence="1">The sequence shown here is derived from an EMBL/GenBank/DDBJ whole genome shotgun (WGS) entry which is preliminary data.</text>
</comment>
<gene>
    <name evidence="1" type="ORF">ED033_24875</name>
</gene>
<dbReference type="AlphaFoldDB" id="A0A3I8G086"/>
<reference evidence="1" key="1">
    <citation type="submission" date="2018-10" db="EMBL/GenBank/DDBJ databases">
        <authorList>
            <consortium name="PulseNet: The National Subtyping Network for Foodborne Disease Surveillance"/>
            <person name="Tarr C.L."/>
            <person name="Trees E."/>
            <person name="Katz L.S."/>
            <person name="Carleton-Romer H.A."/>
            <person name="Stroika S."/>
            <person name="Kucerova Z."/>
            <person name="Roache K.F."/>
            <person name="Sabol A.L."/>
            <person name="Besser J."/>
            <person name="Gerner-Smidt P."/>
        </authorList>
    </citation>
    <scope>NUCLEOTIDE SEQUENCE [LARGE SCALE GENOMIC DNA]</scope>
    <source>
        <strain evidence="1">PNUSAS057480</strain>
    </source>
</reference>
<dbReference type="InterPro" id="IPR025459">
    <property type="entry name" value="DUF4279"/>
</dbReference>
<dbReference type="EMBL" id="RMEA01000174">
    <property type="protein sequence ID" value="MER45440.1"/>
    <property type="molecule type" value="Genomic_DNA"/>
</dbReference>
<dbReference type="Pfam" id="PF14106">
    <property type="entry name" value="DUF4279"/>
    <property type="match status" value="1"/>
</dbReference>
<evidence type="ECO:0000313" key="1">
    <source>
        <dbReference type="EMBL" id="MER45440.1"/>
    </source>
</evidence>
<protein>
    <submittedName>
        <fullName evidence="1">DUF4279 domain-containing protein</fullName>
    </submittedName>
</protein>
<proteinExistence type="predicted"/>
<sequence>MARNGADRSQKYSSNWATIVLDETIKKLAGENQNINVADKGNTLVRPEFFICGDVFDTSEVTRLIGVEPDEVNIKGTITGTRKRPSAETSWGIFTNKENSLDVNVQTEELLKLLINKIDLLLMIKERYNVSFILSLVIEVSNRELPAIYWSPETNRFLGRIGAESSIDLYYYI</sequence>
<name>A0A3I8G086_SALER</name>
<accession>A0A3I8G086</accession>
<organism evidence="1">
    <name type="scientific">Salmonella enterica</name>
    <name type="common">Salmonella choleraesuis</name>
    <dbReference type="NCBI Taxonomy" id="28901"/>
    <lineage>
        <taxon>Bacteria</taxon>
        <taxon>Pseudomonadati</taxon>
        <taxon>Pseudomonadota</taxon>
        <taxon>Gammaproteobacteria</taxon>
        <taxon>Enterobacterales</taxon>
        <taxon>Enterobacteriaceae</taxon>
        <taxon>Salmonella</taxon>
    </lineage>
</organism>
<dbReference type="Proteomes" id="UP000885379">
    <property type="component" value="Unassembled WGS sequence"/>
</dbReference>